<dbReference type="InterPro" id="IPR036116">
    <property type="entry name" value="FN3_sf"/>
</dbReference>
<dbReference type="SUPFAM" id="SSF49265">
    <property type="entry name" value="Fibronectin type III"/>
    <property type="match status" value="1"/>
</dbReference>
<dbReference type="Proteomes" id="UP000521199">
    <property type="component" value="Unassembled WGS sequence"/>
</dbReference>
<dbReference type="Pfam" id="PF13365">
    <property type="entry name" value="Trypsin_2"/>
    <property type="match status" value="1"/>
</dbReference>
<name>A0A7W8D745_9GAMM</name>
<dbReference type="SUPFAM" id="SSF49785">
    <property type="entry name" value="Galactose-binding domain-like"/>
    <property type="match status" value="1"/>
</dbReference>
<feature type="chain" id="PRO_5031473130" evidence="3">
    <location>
        <begin position="32"/>
        <end position="1115"/>
    </location>
</feature>
<evidence type="ECO:0000313" key="6">
    <source>
        <dbReference type="EMBL" id="MBB5207932.1"/>
    </source>
</evidence>
<dbReference type="GO" id="GO:0016020">
    <property type="term" value="C:membrane"/>
    <property type="evidence" value="ECO:0007669"/>
    <property type="project" value="InterPro"/>
</dbReference>
<dbReference type="GO" id="GO:0006508">
    <property type="term" value="P:proteolysis"/>
    <property type="evidence" value="ECO:0007669"/>
    <property type="project" value="UniProtKB-KW"/>
</dbReference>
<evidence type="ECO:0000256" key="3">
    <source>
        <dbReference type="SAM" id="SignalP"/>
    </source>
</evidence>
<dbReference type="AlphaFoldDB" id="A0A7W8D745"/>
<dbReference type="InterPro" id="IPR003961">
    <property type="entry name" value="FN3_dom"/>
</dbReference>
<gene>
    <name evidence="6" type="ORF">HNQ52_001461</name>
</gene>
<keyword evidence="7" id="KW-1185">Reference proteome</keyword>
<accession>A0A7W8D745</accession>
<dbReference type="InterPro" id="IPR009003">
    <property type="entry name" value="Peptidase_S1_PA"/>
</dbReference>
<dbReference type="InterPro" id="IPR013783">
    <property type="entry name" value="Ig-like_fold"/>
</dbReference>
<dbReference type="SMART" id="SM00736">
    <property type="entry name" value="CADG"/>
    <property type="match status" value="3"/>
</dbReference>
<dbReference type="PANTHER" id="PTHR36234">
    <property type="entry name" value="LYSYL ENDOPEPTIDASE"/>
    <property type="match status" value="1"/>
</dbReference>
<dbReference type="InterPro" id="IPR002884">
    <property type="entry name" value="P_dom"/>
</dbReference>
<dbReference type="RefSeq" id="WP_183960441.1">
    <property type="nucleotide sequence ID" value="NZ_JACHHP010000002.1"/>
</dbReference>
<dbReference type="Gene3D" id="2.40.10.10">
    <property type="entry name" value="Trypsin-like serine proteases"/>
    <property type="match status" value="2"/>
</dbReference>
<dbReference type="Gene3D" id="2.60.40.10">
    <property type="entry name" value="Immunoglobulins"/>
    <property type="match status" value="4"/>
</dbReference>
<evidence type="ECO:0000259" key="5">
    <source>
        <dbReference type="PROSITE" id="PS51829"/>
    </source>
</evidence>
<dbReference type="PROSITE" id="PS00134">
    <property type="entry name" value="TRYPSIN_HIS"/>
    <property type="match status" value="1"/>
</dbReference>
<dbReference type="InterPro" id="IPR008979">
    <property type="entry name" value="Galactose-bd-like_sf"/>
</dbReference>
<feature type="domain" description="Fibronectin type-III" evidence="4">
    <location>
        <begin position="573"/>
        <end position="666"/>
    </location>
</feature>
<dbReference type="InterPro" id="IPR018114">
    <property type="entry name" value="TRYPSIN_HIS"/>
</dbReference>
<sequence length="1115" mass="114596">MQTKQSPASRCRALALALAALCAAPTGAALAQQKFADGKGGWGVTTNHLGIQQVNTPGIDRDWVELQDIKKMDAGQPVTRFAIAHTNKIAPAQYGTWDEPSAGIKRWRLVLGSKDALSINLGFSRFQLPEGAELTLLNAAGKAEFRSFTAADNDKHGQLWTPLVKGDQVTVVLTVPAKAVDDVKLEIGSINHGYRGLGEIPWFAKSGACNVDVVCPEGDDWREEIRSVAALTLNGTDQCSGALVNNVNGDLTPYFLTAAHCSFGSVAGAAGMVAYWNFENSTCRVPGSGASGGAGDGTRTQFNTGAIFRANRAASDFTLVEFDDPVDPSYNPYWAGIDARDQATSSAVAIHHPGVDEKRISFENDPTTITTYLQNAVPGDGTHLRVTDWDLGTTEGGSSGSPLFSPEKRIVGQLHGGFASCSSQTSDWYGRVAVSWAAGGTAATQLRDWLDPDNTGTLVIDGRNEIEAPFNVVLDPPALEVCAADGSAVVDVDVTQEEPGFTDTVTLSVANLPAGASGSYDDSTVEPPGSAVLTISGLAGVASGAYTAQVEATDGVDTVSKNLPLTVAAGVPAAATLTAPADGATGLSTTATLQWSAVASAVSYQVQVDDNSDFSSPEFDETVTDATSVQVPGLSVETEYFWRVIASNSCGDGVASAVFSFETGLQYCLTPNLAIPDNVPAGVTSQIVIPDSGTITDLQFGMNVAHTWMGDVRISLTKDTTTVVLFDRPGVPASTNGCNGNDADIVLDDAATLSAENNCANATPAYVVGEHYTPNNPLAGFDGMDLAGTWTVNISDNVGIDTGSLVSWCLLPTTTPAVNEAPESEPLADATVEVGEALSYDAGAAFSDPNGDDLAFSATGLPGWAIIDPLTGEITGTPAIGDIGDSVVTVTATEDTPDAFSADESFTLSVVAANEPPTAGTIPPQEAAVDGAFSFDVSGFFADPNGDTLSYSATLPAWASIDPVTGVISGTPTAADVGTTSVTVTATEDHPDGGTADATFDLTVVEGNVAPVAGVIGDTSIEVGQTLALDAGSAFSDPNGDDLVFSATGLPAWASIDPVTGVISGTPAAGDEGDSVVTVTATEDTPDALSADATFTLTVTPLPGDVIFVDGFEGD</sequence>
<organism evidence="6 7">
    <name type="scientific">Chiayiivirga flava</name>
    <dbReference type="NCBI Taxonomy" id="659595"/>
    <lineage>
        <taxon>Bacteria</taxon>
        <taxon>Pseudomonadati</taxon>
        <taxon>Pseudomonadota</taxon>
        <taxon>Gammaproteobacteria</taxon>
        <taxon>Lysobacterales</taxon>
        <taxon>Lysobacteraceae</taxon>
        <taxon>Chiayiivirga</taxon>
    </lineage>
</organism>
<dbReference type="Pfam" id="PF05345">
    <property type="entry name" value="He_PIG"/>
    <property type="match status" value="3"/>
</dbReference>
<dbReference type="GO" id="GO:0005509">
    <property type="term" value="F:calcium ion binding"/>
    <property type="evidence" value="ECO:0007669"/>
    <property type="project" value="InterPro"/>
</dbReference>
<dbReference type="SUPFAM" id="SSF50494">
    <property type="entry name" value="Trypsin-like serine proteases"/>
    <property type="match status" value="1"/>
</dbReference>
<dbReference type="CDD" id="cd00063">
    <property type="entry name" value="FN3"/>
    <property type="match status" value="1"/>
</dbReference>
<evidence type="ECO:0000256" key="1">
    <source>
        <dbReference type="ARBA" id="ARBA00022670"/>
    </source>
</evidence>
<feature type="domain" description="P/Homo B" evidence="5">
    <location>
        <begin position="653"/>
        <end position="818"/>
    </location>
</feature>
<dbReference type="PROSITE" id="PS51829">
    <property type="entry name" value="P_HOMO_B"/>
    <property type="match status" value="1"/>
</dbReference>
<dbReference type="EMBL" id="JACHHP010000002">
    <property type="protein sequence ID" value="MBB5207932.1"/>
    <property type="molecule type" value="Genomic_DNA"/>
</dbReference>
<evidence type="ECO:0000259" key="4">
    <source>
        <dbReference type="PROSITE" id="PS50853"/>
    </source>
</evidence>
<dbReference type="Gene3D" id="2.60.120.260">
    <property type="entry name" value="Galactose-binding domain-like"/>
    <property type="match status" value="1"/>
</dbReference>
<evidence type="ECO:0000313" key="7">
    <source>
        <dbReference type="Proteomes" id="UP000521199"/>
    </source>
</evidence>
<evidence type="ECO:0000256" key="2">
    <source>
        <dbReference type="ARBA" id="ARBA00022801"/>
    </source>
</evidence>
<proteinExistence type="predicted"/>
<keyword evidence="3" id="KW-0732">Signal</keyword>
<protein>
    <submittedName>
        <fullName evidence="6">Subtilisin-like proprotein convertase family protein</fullName>
    </submittedName>
</protein>
<dbReference type="GO" id="GO:0004252">
    <property type="term" value="F:serine-type endopeptidase activity"/>
    <property type="evidence" value="ECO:0007669"/>
    <property type="project" value="InterPro"/>
</dbReference>
<dbReference type="InterPro" id="IPR006644">
    <property type="entry name" value="Cadg"/>
</dbReference>
<comment type="caution">
    <text evidence="6">The sequence shown here is derived from an EMBL/GenBank/DDBJ whole genome shotgun (WGS) entry which is preliminary data.</text>
</comment>
<keyword evidence="2" id="KW-0378">Hydrolase</keyword>
<keyword evidence="1" id="KW-0645">Protease</keyword>
<dbReference type="InterPro" id="IPR015919">
    <property type="entry name" value="Cadherin-like_sf"/>
</dbReference>
<dbReference type="InterPro" id="IPR043504">
    <property type="entry name" value="Peptidase_S1_PA_chymotrypsin"/>
</dbReference>
<reference evidence="6 7" key="1">
    <citation type="submission" date="2020-08" db="EMBL/GenBank/DDBJ databases">
        <title>Genomic Encyclopedia of Type Strains, Phase IV (KMG-IV): sequencing the most valuable type-strain genomes for metagenomic binning, comparative biology and taxonomic classification.</title>
        <authorList>
            <person name="Goeker M."/>
        </authorList>
    </citation>
    <scope>NUCLEOTIDE SEQUENCE [LARGE SCALE GENOMIC DNA]</scope>
    <source>
        <strain evidence="6 7">DSM 24163</strain>
    </source>
</reference>
<dbReference type="SUPFAM" id="SSF49313">
    <property type="entry name" value="Cadherin-like"/>
    <property type="match status" value="3"/>
</dbReference>
<dbReference type="PANTHER" id="PTHR36234:SF5">
    <property type="entry name" value="LYSYL ENDOPEPTIDASE"/>
    <property type="match status" value="1"/>
</dbReference>
<feature type="signal peptide" evidence="3">
    <location>
        <begin position="1"/>
        <end position="31"/>
    </location>
</feature>
<dbReference type="PROSITE" id="PS50853">
    <property type="entry name" value="FN3"/>
    <property type="match status" value="1"/>
</dbReference>